<keyword evidence="1" id="KW-0472">Membrane</keyword>
<gene>
    <name evidence="2" type="ORF">EA798_13620</name>
</gene>
<proteinExistence type="predicted"/>
<dbReference type="EMBL" id="RFFN01000004">
    <property type="protein sequence ID" value="RMH96173.1"/>
    <property type="molecule type" value="Genomic_DNA"/>
</dbReference>
<feature type="transmembrane region" description="Helical" evidence="1">
    <location>
        <begin position="138"/>
        <end position="156"/>
    </location>
</feature>
<dbReference type="RefSeq" id="WP_122099296.1">
    <property type="nucleotide sequence ID" value="NZ_JAMOHS010000003.1"/>
</dbReference>
<feature type="transmembrane region" description="Helical" evidence="1">
    <location>
        <begin position="192"/>
        <end position="209"/>
    </location>
</feature>
<keyword evidence="1" id="KW-1133">Transmembrane helix</keyword>
<feature type="transmembrane region" description="Helical" evidence="1">
    <location>
        <begin position="71"/>
        <end position="87"/>
    </location>
</feature>
<dbReference type="Proteomes" id="UP000279228">
    <property type="component" value="Unassembled WGS sequence"/>
</dbReference>
<name>A0ABX9USH6_9PSED</name>
<feature type="transmembrane region" description="Helical" evidence="1">
    <location>
        <begin position="108"/>
        <end position="126"/>
    </location>
</feature>
<evidence type="ECO:0000313" key="2">
    <source>
        <dbReference type="EMBL" id="RMH96173.1"/>
    </source>
</evidence>
<keyword evidence="3" id="KW-1185">Reference proteome</keyword>
<accession>A0ABX9USH6</accession>
<organism evidence="2 3">
    <name type="scientific">Pseudomonas songnenensis</name>
    <dbReference type="NCBI Taxonomy" id="1176259"/>
    <lineage>
        <taxon>Bacteria</taxon>
        <taxon>Pseudomonadati</taxon>
        <taxon>Pseudomonadota</taxon>
        <taxon>Gammaproteobacteria</taxon>
        <taxon>Pseudomonadales</taxon>
        <taxon>Pseudomonadaceae</taxon>
        <taxon>Pseudomonas</taxon>
    </lineage>
</organism>
<keyword evidence="1" id="KW-0812">Transmembrane</keyword>
<sequence length="238" mass="26165">MLTLIAALALTATHVLAGRLNELHQLPRSRWLSAAGGVAVAYVFIHLLPELAQGQQVMEDSGFHPLRYLEHHAYLLALLGLACFYGLERLIKQHRSERSDNEPSHASVFWLHVGAFAGYNALIGYILANRDPGQTLELVWYTVAMALHFMVNDVALQHDHQGLFARRGRWILASATLVGWAFGATIELSELGVSAVTAFIAGAIILNVLKEELPGERNSRFGAFLLGSLGYSLLLLML</sequence>
<feature type="transmembrane region" description="Helical" evidence="1">
    <location>
        <begin position="221"/>
        <end position="237"/>
    </location>
</feature>
<reference evidence="2 3" key="1">
    <citation type="submission" date="2018-10" db="EMBL/GenBank/DDBJ databases">
        <title>Pseudomonas songnenensis NEAU-ST5-5(T) genome.</title>
        <authorList>
            <person name="Pengp J."/>
            <person name="Liu Z.-P."/>
        </authorList>
    </citation>
    <scope>NUCLEOTIDE SEQUENCE [LARGE SCALE GENOMIC DNA]</scope>
    <source>
        <strain evidence="2 3">NEAU-ST5-5</strain>
    </source>
</reference>
<evidence type="ECO:0000313" key="3">
    <source>
        <dbReference type="Proteomes" id="UP000279228"/>
    </source>
</evidence>
<evidence type="ECO:0000256" key="1">
    <source>
        <dbReference type="SAM" id="Phobius"/>
    </source>
</evidence>
<comment type="caution">
    <text evidence="2">The sequence shown here is derived from an EMBL/GenBank/DDBJ whole genome shotgun (WGS) entry which is preliminary data.</text>
</comment>
<feature type="transmembrane region" description="Helical" evidence="1">
    <location>
        <begin position="168"/>
        <end position="186"/>
    </location>
</feature>
<evidence type="ECO:0008006" key="4">
    <source>
        <dbReference type="Google" id="ProtNLM"/>
    </source>
</evidence>
<protein>
    <recommendedName>
        <fullName evidence="4">Zinc permease</fullName>
    </recommendedName>
</protein>